<evidence type="ECO:0000256" key="1">
    <source>
        <dbReference type="ARBA" id="ARBA00022977"/>
    </source>
</evidence>
<dbReference type="SUPFAM" id="SSF55326">
    <property type="entry name" value="PurM N-terminal domain-like"/>
    <property type="match status" value="1"/>
</dbReference>
<comment type="function">
    <text evidence="2">Catalyzes the ATP-dependent phosphorylation of thiamine-monophosphate (TMP) to form thiamine-pyrophosphate (TPP), the active form of vitamin B1.</text>
</comment>
<feature type="binding site" evidence="2">
    <location>
        <position position="145"/>
    </location>
    <ligand>
        <name>ATP</name>
        <dbReference type="ChEBI" id="CHEBI:30616"/>
    </ligand>
</feature>
<comment type="caution">
    <text evidence="5">The sequence shown here is derived from an EMBL/GenBank/DDBJ whole genome shotgun (WGS) entry which is preliminary data.</text>
</comment>
<proteinExistence type="inferred from homology"/>
<dbReference type="PIRSF" id="PIRSF005303">
    <property type="entry name" value="Thiam_monoph_kin"/>
    <property type="match status" value="1"/>
</dbReference>
<sequence length="323" mass="34915">MSGREQAFITALRQIAGDPAARNLSDDAAVLPRPAGDLVLSHDIIVENVHYFPSDPPETVAQKLVGVNLSDLAAKGAKPIGALMGYSLGPDYKWDQAFLKGLESVCHQYNLPLLGGDTVAVPRNAGHFSAMTVIGLAPTCGVPDRRGAKEGDELWITGPIGDAGFGLQLLKQKKLINHSTNGKLIQAYQSPEPRLKEGMWLAPYVHAMADISDGLLIDAERIAHASELAVRVRLDKVPISHEAISHFGDTRSTRLQAVTAGDDYQLVMACAPDKRHNLIKLAREKNFELYSVGKFTAGSGLSLFNGHERIEQPDRLGYTHGDA</sequence>
<dbReference type="GO" id="GO:0009229">
    <property type="term" value="P:thiamine diphosphate biosynthetic process"/>
    <property type="evidence" value="ECO:0007669"/>
    <property type="project" value="UniProtKB-UniRule"/>
</dbReference>
<dbReference type="SUPFAM" id="SSF56042">
    <property type="entry name" value="PurM C-terminal domain-like"/>
    <property type="match status" value="1"/>
</dbReference>
<evidence type="ECO:0000259" key="3">
    <source>
        <dbReference type="Pfam" id="PF00586"/>
    </source>
</evidence>
<keyword evidence="2 5" id="KW-0418">Kinase</keyword>
<keyword evidence="1 2" id="KW-0784">Thiamine biosynthesis</keyword>
<dbReference type="NCBIfam" id="TIGR01379">
    <property type="entry name" value="thiL"/>
    <property type="match status" value="1"/>
</dbReference>
<evidence type="ECO:0000313" key="6">
    <source>
        <dbReference type="Proteomes" id="UP000316887"/>
    </source>
</evidence>
<feature type="binding site" evidence="2">
    <location>
        <position position="210"/>
    </location>
    <ligand>
        <name>Mg(2+)</name>
        <dbReference type="ChEBI" id="CHEBI:18420"/>
        <label>3</label>
    </ligand>
</feature>
<feature type="binding site" evidence="2">
    <location>
        <position position="27"/>
    </location>
    <ligand>
        <name>Mg(2+)</name>
        <dbReference type="ChEBI" id="CHEBI:18420"/>
        <label>3</label>
    </ligand>
</feature>
<feature type="binding site" evidence="2">
    <location>
        <position position="117"/>
    </location>
    <ligand>
        <name>Mg(2+)</name>
        <dbReference type="ChEBI" id="CHEBI:18420"/>
        <label>1</label>
    </ligand>
</feature>
<dbReference type="Pfam" id="PF02769">
    <property type="entry name" value="AIRS_C"/>
    <property type="match status" value="1"/>
</dbReference>
<dbReference type="InterPro" id="IPR016188">
    <property type="entry name" value="PurM-like_N"/>
</dbReference>
<dbReference type="AlphaFoldDB" id="A0A542W2S6"/>
<evidence type="ECO:0000259" key="4">
    <source>
        <dbReference type="Pfam" id="PF02769"/>
    </source>
</evidence>
<dbReference type="InterPro" id="IPR036676">
    <property type="entry name" value="PurM-like_C_sf"/>
</dbReference>
<dbReference type="InterPro" id="IPR010918">
    <property type="entry name" value="PurM-like_C_dom"/>
</dbReference>
<accession>A0A542W2S6</accession>
<dbReference type="EC" id="2.7.4.16" evidence="2"/>
<dbReference type="GO" id="GO:0009228">
    <property type="term" value="P:thiamine biosynthetic process"/>
    <property type="evidence" value="ECO:0007669"/>
    <property type="project" value="UniProtKB-KW"/>
</dbReference>
<evidence type="ECO:0000256" key="2">
    <source>
        <dbReference type="HAMAP-Rule" id="MF_02128"/>
    </source>
</evidence>
<comment type="similarity">
    <text evidence="2">Belongs to the thiamine-monophosphate kinase family.</text>
</comment>
<dbReference type="Pfam" id="PF00586">
    <property type="entry name" value="AIRS"/>
    <property type="match status" value="1"/>
</dbReference>
<dbReference type="CDD" id="cd02194">
    <property type="entry name" value="ThiL"/>
    <property type="match status" value="1"/>
</dbReference>
<reference evidence="5 6" key="1">
    <citation type="submission" date="2019-06" db="EMBL/GenBank/DDBJ databases">
        <title>Genome sequencing of Zymomonas mobilis strains for genetic engineering and biofuel applications.</title>
        <authorList>
            <person name="Teravest M."/>
        </authorList>
    </citation>
    <scope>NUCLEOTIDE SEQUENCE [LARGE SCALE GENOMIC DNA]</scope>
    <source>
        <strain evidence="5 6">AN0101</strain>
    </source>
</reference>
<keyword evidence="2" id="KW-0547">Nucleotide-binding</keyword>
<feature type="binding site" evidence="2">
    <location>
        <position position="50"/>
    </location>
    <ligand>
        <name>substrate</name>
    </ligand>
</feature>
<dbReference type="GO" id="GO:0000287">
    <property type="term" value="F:magnesium ion binding"/>
    <property type="evidence" value="ECO:0007669"/>
    <property type="project" value="UniProtKB-UniRule"/>
</dbReference>
<keyword evidence="2" id="KW-0479">Metal-binding</keyword>
<feature type="domain" description="PurM-like C-terminal" evidence="4">
    <location>
        <begin position="149"/>
        <end position="303"/>
    </location>
</feature>
<dbReference type="HAMAP" id="MF_02128">
    <property type="entry name" value="TMP_kinase"/>
    <property type="match status" value="1"/>
</dbReference>
<feature type="binding site" evidence="2">
    <location>
        <position position="318"/>
    </location>
    <ligand>
        <name>substrate</name>
    </ligand>
</feature>
<feature type="binding site" evidence="2">
    <location>
        <position position="262"/>
    </location>
    <ligand>
        <name>substrate</name>
    </ligand>
</feature>
<dbReference type="InterPro" id="IPR036921">
    <property type="entry name" value="PurM-like_N_sf"/>
</dbReference>
<feature type="binding site" evidence="2">
    <location>
        <position position="27"/>
    </location>
    <ligand>
        <name>Mg(2+)</name>
        <dbReference type="ChEBI" id="CHEBI:18420"/>
        <label>4</label>
    </ligand>
</feature>
<comment type="catalytic activity">
    <reaction evidence="2">
        <text>thiamine phosphate + ATP = thiamine diphosphate + ADP</text>
        <dbReference type="Rhea" id="RHEA:15913"/>
        <dbReference type="ChEBI" id="CHEBI:30616"/>
        <dbReference type="ChEBI" id="CHEBI:37575"/>
        <dbReference type="ChEBI" id="CHEBI:58937"/>
        <dbReference type="ChEBI" id="CHEBI:456216"/>
        <dbReference type="EC" id="2.7.4.16"/>
    </reaction>
</comment>
<feature type="binding site" evidence="2">
    <location>
        <position position="43"/>
    </location>
    <ligand>
        <name>Mg(2+)</name>
        <dbReference type="ChEBI" id="CHEBI:18420"/>
        <label>1</label>
    </ligand>
</feature>
<keyword evidence="2" id="KW-0067">ATP-binding</keyword>
<dbReference type="EMBL" id="VFOF01000001">
    <property type="protein sequence ID" value="TQL17873.1"/>
    <property type="molecule type" value="Genomic_DNA"/>
</dbReference>
<feature type="binding site" evidence="2">
    <location>
        <position position="71"/>
    </location>
    <ligand>
        <name>Mg(2+)</name>
        <dbReference type="ChEBI" id="CHEBI:18420"/>
        <label>4</label>
    </ligand>
</feature>
<dbReference type="OrthoDB" id="9802811at2"/>
<dbReference type="InterPro" id="IPR006283">
    <property type="entry name" value="ThiL-like"/>
</dbReference>
<feature type="binding site" evidence="2">
    <location>
        <position position="43"/>
    </location>
    <ligand>
        <name>Mg(2+)</name>
        <dbReference type="ChEBI" id="CHEBI:18420"/>
        <label>2</label>
    </ligand>
</feature>
<dbReference type="RefSeq" id="WP_141920322.1">
    <property type="nucleotide sequence ID" value="NZ_VFOF01000001.1"/>
</dbReference>
<dbReference type="Proteomes" id="UP000316887">
    <property type="component" value="Unassembled WGS sequence"/>
</dbReference>
<feature type="binding site" evidence="2">
    <location>
        <position position="71"/>
    </location>
    <ligand>
        <name>Mg(2+)</name>
        <dbReference type="ChEBI" id="CHEBI:18420"/>
        <label>2</label>
    </ligand>
</feature>
<dbReference type="UniPathway" id="UPA00060">
    <property type="reaction ID" value="UER00142"/>
</dbReference>
<dbReference type="PANTHER" id="PTHR30270">
    <property type="entry name" value="THIAMINE-MONOPHOSPHATE KINASE"/>
    <property type="match status" value="1"/>
</dbReference>
<dbReference type="GO" id="GO:0009030">
    <property type="term" value="F:thiamine-phosphate kinase activity"/>
    <property type="evidence" value="ECO:0007669"/>
    <property type="project" value="UniProtKB-UniRule"/>
</dbReference>
<comment type="miscellaneous">
    <text evidence="2">Reaction mechanism of ThiL seems to utilize a direct, inline transfer of the gamma-phosphate of ATP to TMP rather than a phosphorylated enzyme intermediate.</text>
</comment>
<name>A0A542W2S6_ZYMMB</name>
<feature type="binding site" evidence="2">
    <location>
        <position position="213"/>
    </location>
    <ligand>
        <name>Mg(2+)</name>
        <dbReference type="ChEBI" id="CHEBI:18420"/>
        <label>5</label>
    </ligand>
</feature>
<feature type="binding site" evidence="2">
    <location>
        <begin position="116"/>
        <end position="117"/>
    </location>
    <ligand>
        <name>ATP</name>
        <dbReference type="ChEBI" id="CHEBI:30616"/>
    </ligand>
</feature>
<keyword evidence="2" id="KW-0808">Transferase</keyword>
<dbReference type="GO" id="GO:0005524">
    <property type="term" value="F:ATP binding"/>
    <property type="evidence" value="ECO:0007669"/>
    <property type="project" value="UniProtKB-UniRule"/>
</dbReference>
<dbReference type="Gene3D" id="3.90.650.10">
    <property type="entry name" value="PurM-like C-terminal domain"/>
    <property type="match status" value="1"/>
</dbReference>
<evidence type="ECO:0000313" key="5">
    <source>
        <dbReference type="EMBL" id="TQL17873.1"/>
    </source>
</evidence>
<feature type="binding site" evidence="2">
    <location>
        <position position="71"/>
    </location>
    <ligand>
        <name>Mg(2+)</name>
        <dbReference type="ChEBI" id="CHEBI:18420"/>
        <label>3</label>
    </ligand>
</feature>
<feature type="binding site" evidence="2">
    <location>
        <position position="41"/>
    </location>
    <ligand>
        <name>Mg(2+)</name>
        <dbReference type="ChEBI" id="CHEBI:18420"/>
        <label>4</label>
    </ligand>
</feature>
<comment type="caution">
    <text evidence="2">Lacks conserved residue(s) required for the propagation of feature annotation.</text>
</comment>
<feature type="binding site" evidence="2">
    <location>
        <position position="212"/>
    </location>
    <ligand>
        <name>ATP</name>
        <dbReference type="ChEBI" id="CHEBI:30616"/>
    </ligand>
</feature>
<keyword evidence="2" id="KW-0460">Magnesium</keyword>
<organism evidence="5 6">
    <name type="scientific">Zymomonas mobilis</name>
    <dbReference type="NCBI Taxonomy" id="542"/>
    <lineage>
        <taxon>Bacteria</taxon>
        <taxon>Pseudomonadati</taxon>
        <taxon>Pseudomonadota</taxon>
        <taxon>Alphaproteobacteria</taxon>
        <taxon>Sphingomonadales</taxon>
        <taxon>Zymomonadaceae</taxon>
        <taxon>Zymomonas</taxon>
    </lineage>
</organism>
<gene>
    <name evidence="2" type="primary">thiL</name>
    <name evidence="5" type="ORF">FBY58_1479</name>
</gene>
<protein>
    <recommendedName>
        <fullName evidence="2">Thiamine-monophosphate kinase</fullName>
        <shortName evidence="2">TMP kinase</shortName>
        <shortName evidence="2">Thiamine-phosphate kinase</shortName>
        <ecNumber evidence="2">2.7.4.16</ecNumber>
    </recommendedName>
</protein>
<comment type="pathway">
    <text evidence="2">Cofactor biosynthesis; thiamine diphosphate biosynthesis; thiamine diphosphate from thiamine phosphate: step 1/1.</text>
</comment>
<feature type="domain" description="PurM-like N-terminal" evidence="3">
    <location>
        <begin position="26"/>
        <end position="136"/>
    </location>
</feature>
<dbReference type="PANTHER" id="PTHR30270:SF0">
    <property type="entry name" value="THIAMINE-MONOPHOSPHATE KINASE"/>
    <property type="match status" value="1"/>
</dbReference>
<dbReference type="Gene3D" id="3.30.1330.10">
    <property type="entry name" value="PurM-like, N-terminal domain"/>
    <property type="match status" value="1"/>
</dbReference>